<dbReference type="GO" id="GO:0012505">
    <property type="term" value="C:endomembrane system"/>
    <property type="evidence" value="ECO:0007669"/>
    <property type="project" value="UniProtKB-SubCell"/>
</dbReference>
<dbReference type="GO" id="GO:0005886">
    <property type="term" value="C:plasma membrane"/>
    <property type="evidence" value="ECO:0007669"/>
    <property type="project" value="UniProtKB-SubCell"/>
</dbReference>
<keyword evidence="4 8" id="KW-1133">Transmembrane helix</keyword>
<name>A0A7K4BYF5_9ARCH</name>
<dbReference type="Gene3D" id="1.20.5.820">
    <property type="entry name" value="Preprotein translocase SecE subunit"/>
    <property type="match status" value="1"/>
</dbReference>
<protein>
    <recommendedName>
        <fullName evidence="8">Protein translocase subunit SecE</fullName>
    </recommendedName>
    <alternativeName>
        <fullName evidence="8">Protein transport protein Sec61 gamma subunit homolog</fullName>
    </alternativeName>
</protein>
<comment type="subunit">
    <text evidence="8">Component of the Sec protein translocase complex. Heterotrimer consisting of SecY (alpha), SecG (beta) and SecE (gamma) subunits. The heterotrimers can form oligomers, although 1 heterotrimer is thought to be able to translocate proteins. Interacts with the ribosome. May interact with SecDF, and other proteins may be involved.</text>
</comment>
<accession>A0A7K4BYF5</accession>
<reference evidence="9 10" key="1">
    <citation type="journal article" date="2020" name="Biotechnol. Biofuels">
        <title>New insights from the biogas microbiome by comprehensive genome-resolved metagenomics of nearly 1600 species originating from multiple anaerobic digesters.</title>
        <authorList>
            <person name="Campanaro S."/>
            <person name="Treu L."/>
            <person name="Rodriguez-R L.M."/>
            <person name="Kovalovszki A."/>
            <person name="Ziels R.M."/>
            <person name="Maus I."/>
            <person name="Zhu X."/>
            <person name="Kougias P.G."/>
            <person name="Basile A."/>
            <person name="Luo G."/>
            <person name="Schluter A."/>
            <person name="Konstantinidis K.T."/>
            <person name="Angelidaki I."/>
        </authorList>
    </citation>
    <scope>NUCLEOTIDE SEQUENCE [LARGE SCALE GENOMIC DNA]</scope>
    <source>
        <strain evidence="9">AS22ysBPME_79</strain>
    </source>
</reference>
<comment type="function">
    <text evidence="8">Essential subunit of the Sec protein translocation channel SecYEG. Clamps together the 2 halves of SecY. May contact the channel plug during translocation.</text>
</comment>
<keyword evidence="2 8" id="KW-0812">Transmembrane</keyword>
<dbReference type="AlphaFoldDB" id="A0A7K4BYF5"/>
<dbReference type="GO" id="GO:0008320">
    <property type="term" value="F:protein transmembrane transporter activity"/>
    <property type="evidence" value="ECO:0007669"/>
    <property type="project" value="UniProtKB-UniRule"/>
</dbReference>
<dbReference type="GO" id="GO:0065002">
    <property type="term" value="P:intracellular protein transmembrane transport"/>
    <property type="evidence" value="ECO:0007669"/>
    <property type="project" value="UniProtKB-UniRule"/>
</dbReference>
<evidence type="ECO:0000256" key="4">
    <source>
        <dbReference type="ARBA" id="ARBA00022989"/>
    </source>
</evidence>
<proteinExistence type="inferred from homology"/>
<dbReference type="InterPro" id="IPR008158">
    <property type="entry name" value="Translocase_Sec61-g"/>
</dbReference>
<evidence type="ECO:0000256" key="3">
    <source>
        <dbReference type="ARBA" id="ARBA00022927"/>
    </source>
</evidence>
<dbReference type="HAMAP" id="MF_00422">
    <property type="entry name" value="SecE"/>
    <property type="match status" value="1"/>
</dbReference>
<feature type="transmembrane region" description="Helical" evidence="8">
    <location>
        <begin position="32"/>
        <end position="54"/>
    </location>
</feature>
<dbReference type="EMBL" id="JAAZKV010000004">
    <property type="protein sequence ID" value="NMA44286.1"/>
    <property type="molecule type" value="Genomic_DNA"/>
</dbReference>
<dbReference type="PROSITE" id="PS01067">
    <property type="entry name" value="SECE_SEC61G"/>
    <property type="match status" value="1"/>
</dbReference>
<evidence type="ECO:0000313" key="10">
    <source>
        <dbReference type="Proteomes" id="UP000526302"/>
    </source>
</evidence>
<comment type="caution">
    <text evidence="9">The sequence shown here is derived from an EMBL/GenBank/DDBJ whole genome shotgun (WGS) entry which is preliminary data.</text>
</comment>
<dbReference type="GO" id="GO:0006605">
    <property type="term" value="P:protein targeting"/>
    <property type="evidence" value="ECO:0007669"/>
    <property type="project" value="UniProtKB-UniRule"/>
</dbReference>
<evidence type="ECO:0000256" key="6">
    <source>
        <dbReference type="ARBA" id="ARBA00023136"/>
    </source>
</evidence>
<dbReference type="InterPro" id="IPR023391">
    <property type="entry name" value="Prot_translocase_SecE_dom_sf"/>
</dbReference>
<evidence type="ECO:0000256" key="5">
    <source>
        <dbReference type="ARBA" id="ARBA00023010"/>
    </source>
</evidence>
<dbReference type="InterPro" id="IPR001901">
    <property type="entry name" value="Translocase_SecE/Sec61-g"/>
</dbReference>
<keyword evidence="8" id="KW-1003">Cell membrane</keyword>
<dbReference type="Proteomes" id="UP000526302">
    <property type="component" value="Unassembled WGS sequence"/>
</dbReference>
<dbReference type="Pfam" id="PF00584">
    <property type="entry name" value="SecE"/>
    <property type="match status" value="1"/>
</dbReference>
<dbReference type="GO" id="GO:0009306">
    <property type="term" value="P:protein secretion"/>
    <property type="evidence" value="ECO:0007669"/>
    <property type="project" value="UniProtKB-UniRule"/>
</dbReference>
<gene>
    <name evidence="8" type="primary">secE</name>
    <name evidence="9" type="ORF">GX950_00530</name>
</gene>
<keyword evidence="1 8" id="KW-0813">Transport</keyword>
<comment type="similarity">
    <text evidence="8">Belongs to the SecE/SEC61-gamma family.</text>
</comment>
<evidence type="ECO:0000256" key="2">
    <source>
        <dbReference type="ARBA" id="ARBA00022692"/>
    </source>
</evidence>
<evidence type="ECO:0000256" key="1">
    <source>
        <dbReference type="ARBA" id="ARBA00022448"/>
    </source>
</evidence>
<dbReference type="SUPFAM" id="SSF103456">
    <property type="entry name" value="Preprotein translocase SecE subunit"/>
    <property type="match status" value="1"/>
</dbReference>
<keyword evidence="6 8" id="KW-0472">Membrane</keyword>
<keyword evidence="5 8" id="KW-0811">Translocation</keyword>
<keyword evidence="3 8" id="KW-0653">Protein transport</keyword>
<evidence type="ECO:0000256" key="8">
    <source>
        <dbReference type="HAMAP-Rule" id="MF_00422"/>
    </source>
</evidence>
<evidence type="ECO:0000313" key="9">
    <source>
        <dbReference type="EMBL" id="NMA44286.1"/>
    </source>
</evidence>
<evidence type="ECO:0000256" key="7">
    <source>
        <dbReference type="ARBA" id="ARBA00037847"/>
    </source>
</evidence>
<dbReference type="NCBIfam" id="TIGR00327">
    <property type="entry name" value="secE_euk_arch"/>
    <property type="match status" value="1"/>
</dbReference>
<organism evidence="9 10">
    <name type="scientific">Candidatus Iainarchaeum sp</name>
    <dbReference type="NCBI Taxonomy" id="3101447"/>
    <lineage>
        <taxon>Archaea</taxon>
        <taxon>Candidatus Iainarchaeota</taxon>
        <taxon>Candidatus Iainarchaeia</taxon>
        <taxon>Candidatus Iainarchaeales</taxon>
        <taxon>Candidatus Iainarchaeaceae</taxon>
        <taxon>Candidatus Iainarchaeum</taxon>
    </lineage>
</organism>
<sequence>MDIIGAIKKFIEDSKRIFVVSKKPTMQEYKQMVIIIGLGIIAIGILGFLIYFLFAVTGLGK</sequence>
<comment type="subcellular location">
    <subcellularLocation>
        <location evidence="8">Cell membrane</location>
        <topology evidence="8">Single-pass membrane protein</topology>
    </subcellularLocation>
    <subcellularLocation>
        <location evidence="7">Endomembrane system</location>
        <topology evidence="7">Single-pass membrane protein</topology>
    </subcellularLocation>
</comment>